<proteinExistence type="predicted"/>
<sequence>MPNLRSGDLKSRCRSRVPVSAVQIPKDPAAKFLPAPSQKVGRCFKISRLKSRRAKSRRILEVGGNPSRRRNSDTEGGAYTQQDDEHEKHSVTYL</sequence>
<dbReference type="AlphaFoldDB" id="A0A0H2RJ71"/>
<accession>A0A0H2RJ71</accession>
<keyword evidence="3" id="KW-1185">Reference proteome</keyword>
<dbReference type="InParanoid" id="A0A0H2RJ71"/>
<reference evidence="2 3" key="1">
    <citation type="submission" date="2015-04" db="EMBL/GenBank/DDBJ databases">
        <title>Complete genome sequence of Schizopora paradoxa KUC8140, a cosmopolitan wood degrader in East Asia.</title>
        <authorList>
            <consortium name="DOE Joint Genome Institute"/>
            <person name="Min B."/>
            <person name="Park H."/>
            <person name="Jang Y."/>
            <person name="Kim J.-J."/>
            <person name="Kim K.H."/>
            <person name="Pangilinan J."/>
            <person name="Lipzen A."/>
            <person name="Riley R."/>
            <person name="Grigoriev I.V."/>
            <person name="Spatafora J.W."/>
            <person name="Choi I.-G."/>
        </authorList>
    </citation>
    <scope>NUCLEOTIDE SEQUENCE [LARGE SCALE GENOMIC DNA]</scope>
    <source>
        <strain evidence="2 3">KUC8140</strain>
    </source>
</reference>
<dbReference type="EMBL" id="KQ086414">
    <property type="protein sequence ID" value="KLO04866.1"/>
    <property type="molecule type" value="Genomic_DNA"/>
</dbReference>
<dbReference type="Proteomes" id="UP000053477">
    <property type="component" value="Unassembled WGS sequence"/>
</dbReference>
<organism evidence="2 3">
    <name type="scientific">Schizopora paradoxa</name>
    <dbReference type="NCBI Taxonomy" id="27342"/>
    <lineage>
        <taxon>Eukaryota</taxon>
        <taxon>Fungi</taxon>
        <taxon>Dikarya</taxon>
        <taxon>Basidiomycota</taxon>
        <taxon>Agaricomycotina</taxon>
        <taxon>Agaricomycetes</taxon>
        <taxon>Hymenochaetales</taxon>
        <taxon>Schizoporaceae</taxon>
        <taxon>Schizopora</taxon>
    </lineage>
</organism>
<evidence type="ECO:0000313" key="2">
    <source>
        <dbReference type="EMBL" id="KLO04866.1"/>
    </source>
</evidence>
<feature type="compositionally biased region" description="Basic and acidic residues" evidence="1">
    <location>
        <begin position="83"/>
        <end position="94"/>
    </location>
</feature>
<gene>
    <name evidence="2" type="ORF">SCHPADRAFT_743579</name>
</gene>
<feature type="region of interest" description="Disordered" evidence="1">
    <location>
        <begin position="1"/>
        <end position="20"/>
    </location>
</feature>
<evidence type="ECO:0000313" key="3">
    <source>
        <dbReference type="Proteomes" id="UP000053477"/>
    </source>
</evidence>
<name>A0A0H2RJ71_9AGAM</name>
<protein>
    <submittedName>
        <fullName evidence="2">Uncharacterized protein</fullName>
    </submittedName>
</protein>
<feature type="region of interest" description="Disordered" evidence="1">
    <location>
        <begin position="55"/>
        <end position="94"/>
    </location>
</feature>
<evidence type="ECO:0000256" key="1">
    <source>
        <dbReference type="SAM" id="MobiDB-lite"/>
    </source>
</evidence>